<feature type="compositionally biased region" description="Basic and acidic residues" evidence="1">
    <location>
        <begin position="1"/>
        <end position="15"/>
    </location>
</feature>
<protein>
    <submittedName>
        <fullName evidence="2">Uncharacterized protein</fullName>
    </submittedName>
</protein>
<feature type="region of interest" description="Disordered" evidence="1">
    <location>
        <begin position="1"/>
        <end position="47"/>
    </location>
</feature>
<reference evidence="2 3" key="1">
    <citation type="submission" date="2017-04" db="EMBL/GenBank/DDBJ databases">
        <authorList>
            <person name="Afonso C.L."/>
            <person name="Miller P.J."/>
            <person name="Scott M.A."/>
            <person name="Spackman E."/>
            <person name="Goraichik I."/>
            <person name="Dimitrov K.M."/>
            <person name="Suarez D.L."/>
            <person name="Swayne D.E."/>
        </authorList>
    </citation>
    <scope>NUCLEOTIDE SEQUENCE [LARGE SCALE GENOMIC DNA]</scope>
    <source>
        <strain evidence="2 3">DSM 12816</strain>
    </source>
</reference>
<proteinExistence type="predicted"/>
<evidence type="ECO:0000256" key="1">
    <source>
        <dbReference type="SAM" id="MobiDB-lite"/>
    </source>
</evidence>
<name>A0A1W1ZRA1_9FIRM</name>
<accession>A0A1W1ZRA1</accession>
<sequence length="47" mass="5125">MGKDEKKKDGKDTNKSRGTLPSERTGKTAGTDPSSKPTPKYHYTDAL</sequence>
<dbReference type="RefSeq" id="WP_159448030.1">
    <property type="nucleotide sequence ID" value="NZ_FWXW01000002.1"/>
</dbReference>
<dbReference type="Proteomes" id="UP000192790">
    <property type="component" value="Unassembled WGS sequence"/>
</dbReference>
<keyword evidence="3" id="KW-1185">Reference proteome</keyword>
<dbReference type="AlphaFoldDB" id="A0A1W1ZRA1"/>
<dbReference type="EMBL" id="FWXW01000002">
    <property type="protein sequence ID" value="SMC50926.1"/>
    <property type="molecule type" value="Genomic_DNA"/>
</dbReference>
<evidence type="ECO:0000313" key="3">
    <source>
        <dbReference type="Proteomes" id="UP000192790"/>
    </source>
</evidence>
<gene>
    <name evidence="2" type="ORF">SAMN02745168_1313</name>
</gene>
<evidence type="ECO:0000313" key="2">
    <source>
        <dbReference type="EMBL" id="SMC50926.1"/>
    </source>
</evidence>
<organism evidence="2 3">
    <name type="scientific">Papillibacter cinnamivorans DSM 12816</name>
    <dbReference type="NCBI Taxonomy" id="1122930"/>
    <lineage>
        <taxon>Bacteria</taxon>
        <taxon>Bacillati</taxon>
        <taxon>Bacillota</taxon>
        <taxon>Clostridia</taxon>
        <taxon>Eubacteriales</taxon>
        <taxon>Oscillospiraceae</taxon>
        <taxon>Papillibacter</taxon>
    </lineage>
</organism>